<keyword evidence="6 7" id="KW-0472">Membrane</keyword>
<comment type="subcellular location">
    <subcellularLocation>
        <location evidence="1">Cell membrane</location>
        <topology evidence="1">Multi-pass membrane protein</topology>
    </subcellularLocation>
</comment>
<dbReference type="InterPro" id="IPR003856">
    <property type="entry name" value="LPS_length_determ_N"/>
</dbReference>
<evidence type="ECO:0000313" key="9">
    <source>
        <dbReference type="EMBL" id="MEQ2521514.1"/>
    </source>
</evidence>
<keyword evidence="5 7" id="KW-1133">Transmembrane helix</keyword>
<dbReference type="PANTHER" id="PTHR32309">
    <property type="entry name" value="TYROSINE-PROTEIN KINASE"/>
    <property type="match status" value="1"/>
</dbReference>
<evidence type="ECO:0000256" key="7">
    <source>
        <dbReference type="SAM" id="Phobius"/>
    </source>
</evidence>
<gene>
    <name evidence="9" type="ORF">WMO24_13920</name>
</gene>
<feature type="transmembrane region" description="Helical" evidence="7">
    <location>
        <begin position="23"/>
        <end position="43"/>
    </location>
</feature>
<evidence type="ECO:0000259" key="8">
    <source>
        <dbReference type="Pfam" id="PF02706"/>
    </source>
</evidence>
<comment type="similarity">
    <text evidence="2">Belongs to the CpsC/CapA family.</text>
</comment>
<name>A0ABV1GI33_9FIRM</name>
<evidence type="ECO:0000256" key="3">
    <source>
        <dbReference type="ARBA" id="ARBA00022475"/>
    </source>
</evidence>
<organism evidence="9 10">
    <name type="scientific">Ruthenibacterium intestinale</name>
    <dbReference type="NCBI Taxonomy" id="3133163"/>
    <lineage>
        <taxon>Bacteria</taxon>
        <taxon>Bacillati</taxon>
        <taxon>Bacillota</taxon>
        <taxon>Clostridia</taxon>
        <taxon>Eubacteriales</taxon>
        <taxon>Oscillospiraceae</taxon>
        <taxon>Ruthenibacterium</taxon>
    </lineage>
</organism>
<dbReference type="EMBL" id="JBBMFA010000111">
    <property type="protein sequence ID" value="MEQ2521514.1"/>
    <property type="molecule type" value="Genomic_DNA"/>
</dbReference>
<keyword evidence="4 7" id="KW-0812">Transmembrane</keyword>
<evidence type="ECO:0000313" key="10">
    <source>
        <dbReference type="Proteomes" id="UP001477672"/>
    </source>
</evidence>
<reference evidence="9 10" key="1">
    <citation type="submission" date="2024-03" db="EMBL/GenBank/DDBJ databases">
        <title>Human intestinal bacterial collection.</title>
        <authorList>
            <person name="Pauvert C."/>
            <person name="Hitch T.C.A."/>
            <person name="Clavel T."/>
        </authorList>
    </citation>
    <scope>NUCLEOTIDE SEQUENCE [LARGE SCALE GENOMIC DNA]</scope>
    <source>
        <strain evidence="9 10">CLA-JM-H11</strain>
    </source>
</reference>
<dbReference type="Proteomes" id="UP001477672">
    <property type="component" value="Unassembled WGS sequence"/>
</dbReference>
<evidence type="ECO:0000256" key="1">
    <source>
        <dbReference type="ARBA" id="ARBA00004651"/>
    </source>
</evidence>
<keyword evidence="3" id="KW-1003">Cell membrane</keyword>
<feature type="transmembrane region" description="Helical" evidence="7">
    <location>
        <begin position="181"/>
        <end position="202"/>
    </location>
</feature>
<sequence length="257" mass="29394">MVERQWSRTISFQELVSLLLKRAWLIIVAPLLCVGAVFMYQWLFFIPEFESTATLYILKQDHTSSNNYTNQDFSLALDVVNDCTYILKSHAVLDEVINSLALNMEYEDLYDCIETNNPNDTRILEVKVTTTSVSLSKEIADQVCYLGKEKIAEAMGFQQVNLYEPGQEVSEPCNKIGTVEYLLIGIVAIVIVCSALIIAWMLDDTLKTPEDIERYLGLSVLGNIPNANEKRGRNYGYYKVYDSVSRQHAKKVRREHR</sequence>
<keyword evidence="10" id="KW-1185">Reference proteome</keyword>
<accession>A0ABV1GI33</accession>
<evidence type="ECO:0000256" key="5">
    <source>
        <dbReference type="ARBA" id="ARBA00022989"/>
    </source>
</evidence>
<protein>
    <submittedName>
        <fullName evidence="9">Wzz/FepE/Etk N-terminal domain-containing protein</fullName>
    </submittedName>
</protein>
<dbReference type="InterPro" id="IPR050445">
    <property type="entry name" value="Bact_polysacc_biosynth/exp"/>
</dbReference>
<dbReference type="Pfam" id="PF02706">
    <property type="entry name" value="Wzz"/>
    <property type="match status" value="1"/>
</dbReference>
<evidence type="ECO:0000256" key="6">
    <source>
        <dbReference type="ARBA" id="ARBA00023136"/>
    </source>
</evidence>
<dbReference type="PANTHER" id="PTHR32309:SF13">
    <property type="entry name" value="FERRIC ENTEROBACTIN TRANSPORT PROTEIN FEPE"/>
    <property type="match status" value="1"/>
</dbReference>
<proteinExistence type="inferred from homology"/>
<feature type="domain" description="Polysaccharide chain length determinant N-terminal" evidence="8">
    <location>
        <begin position="9"/>
        <end position="100"/>
    </location>
</feature>
<evidence type="ECO:0000256" key="4">
    <source>
        <dbReference type="ARBA" id="ARBA00022692"/>
    </source>
</evidence>
<comment type="caution">
    <text evidence="9">The sequence shown here is derived from an EMBL/GenBank/DDBJ whole genome shotgun (WGS) entry which is preliminary data.</text>
</comment>
<evidence type="ECO:0000256" key="2">
    <source>
        <dbReference type="ARBA" id="ARBA00006683"/>
    </source>
</evidence>
<dbReference type="RefSeq" id="WP_349216973.1">
    <property type="nucleotide sequence ID" value="NZ_JBBMFA010000111.1"/>
</dbReference>